<dbReference type="AlphaFoldDB" id="A0A178LX55"/>
<evidence type="ECO:0000313" key="3">
    <source>
        <dbReference type="Proteomes" id="UP000078396"/>
    </source>
</evidence>
<dbReference type="EMBL" id="LWCS01000021">
    <property type="protein sequence ID" value="OAN38612.1"/>
    <property type="molecule type" value="Genomic_DNA"/>
</dbReference>
<evidence type="ECO:0000313" key="2">
    <source>
        <dbReference type="EMBL" id="OAN38612.1"/>
    </source>
</evidence>
<gene>
    <name evidence="2" type="ORF">A4X20_04715</name>
</gene>
<evidence type="ECO:0000256" key="1">
    <source>
        <dbReference type="SAM" id="MobiDB-lite"/>
    </source>
</evidence>
<reference evidence="2 3" key="1">
    <citation type="submission" date="2016-04" db="EMBL/GenBank/DDBJ databases">
        <title>Draft Genome Sequences of Staphylococcus capitis Strain H36, S. capitis Strain H65, S. cohnii Strain H62, S. hominis Strain H69, Mycobacterium iranicum Strain H39, Plantibacter sp. Strain H53, Pseudomonas oryzihabitans Strain H72, and Microbacterium sp. Strain H83, isolated from residential settings.</title>
        <authorList>
            <person name="Lymperopoulou D."/>
            <person name="Adams R.I."/>
            <person name="Lindow S."/>
            <person name="Coil D.A."/>
            <person name="Jospin G."/>
            <person name="Eisen J.A."/>
        </authorList>
    </citation>
    <scope>NUCLEOTIDE SEQUENCE [LARGE SCALE GENOMIC DNA]</scope>
    <source>
        <strain evidence="2 3">H39</strain>
    </source>
</reference>
<sequence length="122" mass="13417">MGVDTSAATGTGITDGKLPPDFADLEEFSDWCLASEPERYAKRLGSSMEELQAFYDAITARAEEAIAYCDKFSLDELPEDVLNLMHMLYSMIQASFPVECWKQPKVPDTGATSLDCLAEPVP</sequence>
<dbReference type="Proteomes" id="UP000078396">
    <property type="component" value="Unassembled WGS sequence"/>
</dbReference>
<dbReference type="RefSeq" id="WP_064281769.1">
    <property type="nucleotide sequence ID" value="NZ_LWCS01000021.1"/>
</dbReference>
<evidence type="ECO:0008006" key="4">
    <source>
        <dbReference type="Google" id="ProtNLM"/>
    </source>
</evidence>
<dbReference type="STRING" id="912594.AWC12_29215"/>
<protein>
    <recommendedName>
        <fullName evidence="4">Xaa-Pro dipeptidase</fullName>
    </recommendedName>
</protein>
<proteinExistence type="predicted"/>
<organism evidence="2 3">
    <name type="scientific">Mycolicibacterium iranicum</name>
    <name type="common">Mycobacterium iranicum</name>
    <dbReference type="NCBI Taxonomy" id="912594"/>
    <lineage>
        <taxon>Bacteria</taxon>
        <taxon>Bacillati</taxon>
        <taxon>Actinomycetota</taxon>
        <taxon>Actinomycetes</taxon>
        <taxon>Mycobacteriales</taxon>
        <taxon>Mycobacteriaceae</taxon>
        <taxon>Mycolicibacterium</taxon>
    </lineage>
</organism>
<comment type="caution">
    <text evidence="2">The sequence shown here is derived from an EMBL/GenBank/DDBJ whole genome shotgun (WGS) entry which is preliminary data.</text>
</comment>
<feature type="region of interest" description="Disordered" evidence="1">
    <location>
        <begin position="1"/>
        <end position="20"/>
    </location>
</feature>
<dbReference type="OrthoDB" id="3481269at2"/>
<name>A0A178LX55_MYCIR</name>
<accession>A0A178LX55</accession>
<feature type="compositionally biased region" description="Polar residues" evidence="1">
    <location>
        <begin position="1"/>
        <end position="12"/>
    </location>
</feature>